<dbReference type="Pfam" id="PF02913">
    <property type="entry name" value="FAD-oxidase_C"/>
    <property type="match status" value="1"/>
</dbReference>
<sequence length="923" mass="97903">MGVESTDILGELRRRGVEDASDASLTRALYSSDASLYRVVPQAVARPRDPDELPAILEAARELGIAVTMRGAGTSIAGNAVGPGIVVDTHRHLNEILTIDPESRTATVQPGVVHAQLQRAAAPHGLRFGPDPSTHTRCTVGGMIGNNACGSRALGYGRTADNTTDLRVVFGTGEIARTGEHSKVRVALEALADDHLAHIRTAFGQFSRQVSGYSLEHLLPEQGRRLERFLVGSEGTLGMVQEATVELVEDEPHRRLVVLGYPSMAEAADAVPAILDAAPGRLIACEGLDARIVDLAKANGTLVPALPHGGGWLFVEVAGAESASLAGDVIKASEALDHREVIEPGEAAALWRIREDGAGLAARSLESPAYPGWEDAAVPPPRLGAWLREFEELLVEHGLHGVPYGHFGDGCVHVRIDFPFAPGDPRGNAVFREFMTACARRLGAHGGSLSGEHGDGRARSELLPMMYDEESIRLFGAVKEICDPRNALNPGVLVDPAPIDDDVRANRPSRSITPGLRLIHDGGSLSEAAHRCTGVGKCVAPKTGGVMCPSYLATREEKDSTRGRARVLQEALDGSVVDGLGDQAVHDALDLCLSCKGCASDCPTGVDMATYKAEALHQTYRGKRRPRSHYTLGRLPRWAKLTAPLAKVANAMLKLPPLAGVARAVAGIDQRRSIPAFAPKTLRAGARDYSRIEPDVWIWADSFTDHFLPDRGHAAIRLLEAAGLRARVIEQDACCGLTWVTTGQLDDARAIVEQSAAVLAPYVESGVPVIGLEPSCLATLRSDATELTDDPRAATVAGGVRTLAELLAETDWTPPDLTGVEVVAQPHCHHASVLGWSADEKLLADAGAEVTKVSGCCGLAGNFGMENGHYDVSKAVAETHLLPAVREHPGAVVLTDGMSCSHQLEDLAGVPSVHLAELLASRL</sequence>
<dbReference type="PROSITE" id="PS51387">
    <property type="entry name" value="FAD_PCMH"/>
    <property type="match status" value="1"/>
</dbReference>
<evidence type="ECO:0000256" key="4">
    <source>
        <dbReference type="ARBA" id="ARBA00022827"/>
    </source>
</evidence>
<feature type="domain" description="FAD-binding PCMH-type" evidence="9">
    <location>
        <begin position="37"/>
        <end position="250"/>
    </location>
</feature>
<comment type="cofactor">
    <cofactor evidence="1">
        <name>FAD</name>
        <dbReference type="ChEBI" id="CHEBI:57692"/>
    </cofactor>
</comment>
<dbReference type="Gene3D" id="3.30.70.2740">
    <property type="match status" value="1"/>
</dbReference>
<evidence type="ECO:0000259" key="8">
    <source>
        <dbReference type="PROSITE" id="PS51379"/>
    </source>
</evidence>
<dbReference type="InterPro" id="IPR016164">
    <property type="entry name" value="FAD-linked_Oxase-like_C"/>
</dbReference>
<dbReference type="InterPro" id="IPR017900">
    <property type="entry name" value="4Fe4S_Fe_S_CS"/>
</dbReference>
<evidence type="ECO:0000256" key="7">
    <source>
        <dbReference type="ARBA" id="ARBA00023014"/>
    </source>
</evidence>
<dbReference type="InterPro" id="IPR017896">
    <property type="entry name" value="4Fe4S_Fe-S-bd"/>
</dbReference>
<dbReference type="Proteomes" id="UP001501218">
    <property type="component" value="Unassembled WGS sequence"/>
</dbReference>
<evidence type="ECO:0000256" key="2">
    <source>
        <dbReference type="ARBA" id="ARBA00022630"/>
    </source>
</evidence>
<keyword evidence="7" id="KW-0411">Iron-sulfur</keyword>
<dbReference type="SUPFAM" id="SSF56176">
    <property type="entry name" value="FAD-binding/transporter-associated domain-like"/>
    <property type="match status" value="1"/>
</dbReference>
<keyword evidence="11" id="KW-1185">Reference proteome</keyword>
<dbReference type="Gene3D" id="1.10.45.10">
    <property type="entry name" value="Vanillyl-alcohol Oxidase, Chain A, domain 4"/>
    <property type="match status" value="1"/>
</dbReference>
<keyword evidence="6" id="KW-0408">Iron</keyword>
<dbReference type="Pfam" id="PF13183">
    <property type="entry name" value="Fer4_8"/>
    <property type="match status" value="1"/>
</dbReference>
<dbReference type="EMBL" id="BAAARA010000005">
    <property type="protein sequence ID" value="GAA2343763.1"/>
    <property type="molecule type" value="Genomic_DNA"/>
</dbReference>
<dbReference type="InterPro" id="IPR016166">
    <property type="entry name" value="FAD-bd_PCMH"/>
</dbReference>
<dbReference type="SUPFAM" id="SSF55103">
    <property type="entry name" value="FAD-linked oxidases, C-terminal domain"/>
    <property type="match status" value="1"/>
</dbReference>
<evidence type="ECO:0000256" key="3">
    <source>
        <dbReference type="ARBA" id="ARBA00022723"/>
    </source>
</evidence>
<evidence type="ECO:0000256" key="6">
    <source>
        <dbReference type="ARBA" id="ARBA00023004"/>
    </source>
</evidence>
<comment type="caution">
    <text evidence="10">The sequence shown here is derived from an EMBL/GenBank/DDBJ whole genome shotgun (WGS) entry which is preliminary data.</text>
</comment>
<keyword evidence="4" id="KW-0274">FAD</keyword>
<evidence type="ECO:0000313" key="10">
    <source>
        <dbReference type="EMBL" id="GAA2343763.1"/>
    </source>
</evidence>
<dbReference type="PANTHER" id="PTHR11748:SF119">
    <property type="entry name" value="D-2-HYDROXYGLUTARATE DEHYDROGENASE"/>
    <property type="match status" value="1"/>
</dbReference>
<dbReference type="PROSITE" id="PS51379">
    <property type="entry name" value="4FE4S_FER_2"/>
    <property type="match status" value="1"/>
</dbReference>
<organism evidence="10 11">
    <name type="scientific">Saccharopolyspora halophila</name>
    <dbReference type="NCBI Taxonomy" id="405551"/>
    <lineage>
        <taxon>Bacteria</taxon>
        <taxon>Bacillati</taxon>
        <taxon>Actinomycetota</taxon>
        <taxon>Actinomycetes</taxon>
        <taxon>Pseudonocardiales</taxon>
        <taxon>Pseudonocardiaceae</taxon>
        <taxon>Saccharopolyspora</taxon>
    </lineage>
</organism>
<evidence type="ECO:0000256" key="5">
    <source>
        <dbReference type="ARBA" id="ARBA00023002"/>
    </source>
</evidence>
<name>A0ABN3G478_9PSEU</name>
<dbReference type="InterPro" id="IPR016171">
    <property type="entry name" value="Vanillyl_alc_oxidase_C-sub2"/>
</dbReference>
<evidence type="ECO:0000256" key="1">
    <source>
        <dbReference type="ARBA" id="ARBA00001974"/>
    </source>
</evidence>
<keyword evidence="2" id="KW-0285">Flavoprotein</keyword>
<dbReference type="PROSITE" id="PS00198">
    <property type="entry name" value="4FE4S_FER_1"/>
    <property type="match status" value="1"/>
</dbReference>
<evidence type="ECO:0000313" key="11">
    <source>
        <dbReference type="Proteomes" id="UP001501218"/>
    </source>
</evidence>
<proteinExistence type="predicted"/>
<dbReference type="InterPro" id="IPR004113">
    <property type="entry name" value="FAD-bd_oxidored_4_C"/>
</dbReference>
<feature type="domain" description="4Fe-4S ferredoxin-type" evidence="8">
    <location>
        <begin position="582"/>
        <end position="612"/>
    </location>
</feature>
<dbReference type="Pfam" id="PF02754">
    <property type="entry name" value="CCG"/>
    <property type="match status" value="2"/>
</dbReference>
<accession>A0ABN3G478</accession>
<dbReference type="InterPro" id="IPR006094">
    <property type="entry name" value="Oxid_FAD_bind_N"/>
</dbReference>
<dbReference type="Pfam" id="PF01565">
    <property type="entry name" value="FAD_binding_4"/>
    <property type="match status" value="1"/>
</dbReference>
<reference evidence="10 11" key="1">
    <citation type="journal article" date="2019" name="Int. J. Syst. Evol. Microbiol.">
        <title>The Global Catalogue of Microorganisms (GCM) 10K type strain sequencing project: providing services to taxonomists for standard genome sequencing and annotation.</title>
        <authorList>
            <consortium name="The Broad Institute Genomics Platform"/>
            <consortium name="The Broad Institute Genome Sequencing Center for Infectious Disease"/>
            <person name="Wu L."/>
            <person name="Ma J."/>
        </authorList>
    </citation>
    <scope>NUCLEOTIDE SEQUENCE [LARGE SCALE GENOMIC DNA]</scope>
    <source>
        <strain evidence="10 11">JCM 16221</strain>
    </source>
</reference>
<dbReference type="SUPFAM" id="SSF46548">
    <property type="entry name" value="alpha-helical ferredoxin"/>
    <property type="match status" value="1"/>
</dbReference>
<evidence type="ECO:0000259" key="9">
    <source>
        <dbReference type="PROSITE" id="PS51387"/>
    </source>
</evidence>
<dbReference type="RefSeq" id="WP_344129274.1">
    <property type="nucleotide sequence ID" value="NZ_BAAARA010000005.1"/>
</dbReference>
<keyword evidence="5" id="KW-0560">Oxidoreductase</keyword>
<dbReference type="InterPro" id="IPR016169">
    <property type="entry name" value="FAD-bd_PCMH_sub2"/>
</dbReference>
<dbReference type="InterPro" id="IPR004017">
    <property type="entry name" value="Cys_rich_dom"/>
</dbReference>
<dbReference type="Gene3D" id="3.30.465.10">
    <property type="match status" value="1"/>
</dbReference>
<protein>
    <submittedName>
        <fullName evidence="10">FAD-binding and (Fe-S)-binding domain-containing protein</fullName>
    </submittedName>
</protein>
<gene>
    <name evidence="10" type="ORF">GCM10009854_20630</name>
</gene>
<keyword evidence="3" id="KW-0479">Metal-binding</keyword>
<dbReference type="PANTHER" id="PTHR11748">
    <property type="entry name" value="D-LACTATE DEHYDROGENASE"/>
    <property type="match status" value="1"/>
</dbReference>
<dbReference type="InterPro" id="IPR036318">
    <property type="entry name" value="FAD-bd_PCMH-like_sf"/>
</dbReference>